<evidence type="ECO:0000256" key="1">
    <source>
        <dbReference type="ARBA" id="ARBA00007613"/>
    </source>
</evidence>
<keyword evidence="2" id="KW-0732">Signal</keyword>
<feature type="signal peptide" evidence="2">
    <location>
        <begin position="1"/>
        <end position="28"/>
    </location>
</feature>
<dbReference type="InterPro" id="IPR010131">
    <property type="entry name" value="MdtP/NodT-like"/>
</dbReference>
<comment type="similarity">
    <text evidence="1">Belongs to the outer membrane factor (OMF) (TC 1.B.17) family.</text>
</comment>
<evidence type="ECO:0000313" key="4">
    <source>
        <dbReference type="Proteomes" id="UP001596101"/>
    </source>
</evidence>
<evidence type="ECO:0000256" key="2">
    <source>
        <dbReference type="SAM" id="SignalP"/>
    </source>
</evidence>
<accession>A0ABW0MG01</accession>
<dbReference type="PANTHER" id="PTHR30203">
    <property type="entry name" value="OUTER MEMBRANE CATION EFFLUX PROTEIN"/>
    <property type="match status" value="1"/>
</dbReference>
<dbReference type="Gene3D" id="1.20.1600.10">
    <property type="entry name" value="Outer membrane efflux proteins (OEP)"/>
    <property type="match status" value="1"/>
</dbReference>
<protein>
    <submittedName>
        <fullName evidence="3">TolC family protein</fullName>
    </submittedName>
</protein>
<keyword evidence="4" id="KW-1185">Reference proteome</keyword>
<dbReference type="PANTHER" id="PTHR30203:SF24">
    <property type="entry name" value="BLR4935 PROTEIN"/>
    <property type="match status" value="1"/>
</dbReference>
<feature type="chain" id="PRO_5046832058" evidence="2">
    <location>
        <begin position="29"/>
        <end position="416"/>
    </location>
</feature>
<evidence type="ECO:0000313" key="3">
    <source>
        <dbReference type="EMBL" id="MFC5477148.1"/>
    </source>
</evidence>
<dbReference type="Pfam" id="PF02321">
    <property type="entry name" value="OEP"/>
    <property type="match status" value="2"/>
</dbReference>
<organism evidence="3 4">
    <name type="scientific">Massilia suwonensis</name>
    <dbReference type="NCBI Taxonomy" id="648895"/>
    <lineage>
        <taxon>Bacteria</taxon>
        <taxon>Pseudomonadati</taxon>
        <taxon>Pseudomonadota</taxon>
        <taxon>Betaproteobacteria</taxon>
        <taxon>Burkholderiales</taxon>
        <taxon>Oxalobacteraceae</taxon>
        <taxon>Telluria group</taxon>
        <taxon>Massilia</taxon>
    </lineage>
</organism>
<dbReference type="Proteomes" id="UP001596101">
    <property type="component" value="Unassembled WGS sequence"/>
</dbReference>
<proteinExistence type="inferred from homology"/>
<gene>
    <name evidence="3" type="ORF">ACFPQ5_03035</name>
</gene>
<comment type="caution">
    <text evidence="3">The sequence shown here is derived from an EMBL/GenBank/DDBJ whole genome shotgun (WGS) entry which is preliminary data.</text>
</comment>
<dbReference type="RefSeq" id="WP_379751784.1">
    <property type="nucleotide sequence ID" value="NZ_JBHSMR010000004.1"/>
</dbReference>
<dbReference type="SUPFAM" id="SSF56954">
    <property type="entry name" value="Outer membrane efflux proteins (OEP)"/>
    <property type="match status" value="1"/>
</dbReference>
<sequence length="416" mass="43728">MMRTKINFCVTAVLLAMCAAAGSSSAQATALTLAEAVARARVQAPQLQSADAVLRAADANIQISGLRPNPTLAVEAENVMGSGRYSGFGAAEKTVSLSMPLELGGKRSARIRVAQAERAVAGIGARSAEAELTLQITEAFVTLAASEHYVAIAKATQELAERAHHVARERVRAGKASPIEEQRADVLRINSQVRLGKAIRAAELAQKTIARLTGVSMPLAIGSSWFERIEGNEAMPPAGKKLAIATAEAELAAAEARVDAARRDRIPDITLTAGMRKYGETSDKAAVLGLSVPLPLFNQGSAALARSRAEFDRAAAMRRAVVLEVEQSTARAETEVADALAAAQAANGPALAAAEEAARIARIGYIEGKFPQLELIEAERSLAETRESAVDALAALHTARARLARLQGSNSPIYKD</sequence>
<dbReference type="InterPro" id="IPR003423">
    <property type="entry name" value="OMP_efflux"/>
</dbReference>
<reference evidence="4" key="1">
    <citation type="journal article" date="2019" name="Int. J. Syst. Evol. Microbiol.">
        <title>The Global Catalogue of Microorganisms (GCM) 10K type strain sequencing project: providing services to taxonomists for standard genome sequencing and annotation.</title>
        <authorList>
            <consortium name="The Broad Institute Genomics Platform"/>
            <consortium name="The Broad Institute Genome Sequencing Center for Infectious Disease"/>
            <person name="Wu L."/>
            <person name="Ma J."/>
        </authorList>
    </citation>
    <scope>NUCLEOTIDE SEQUENCE [LARGE SCALE GENOMIC DNA]</scope>
    <source>
        <strain evidence="4">CCUG 43111</strain>
    </source>
</reference>
<dbReference type="EMBL" id="JBHSMR010000004">
    <property type="protein sequence ID" value="MFC5477148.1"/>
    <property type="molecule type" value="Genomic_DNA"/>
</dbReference>
<name>A0ABW0MG01_9BURK</name>